<evidence type="ECO:0000259" key="13">
    <source>
        <dbReference type="PROSITE" id="PS50894"/>
    </source>
</evidence>
<dbReference type="InterPro" id="IPR000700">
    <property type="entry name" value="PAS-assoc_C"/>
</dbReference>
<dbReference type="GO" id="GO:0000155">
    <property type="term" value="F:phosphorelay sensor kinase activity"/>
    <property type="evidence" value="ECO:0007669"/>
    <property type="project" value="UniProtKB-ARBA"/>
</dbReference>
<keyword evidence="11" id="KW-0472">Membrane</keyword>
<accession>A0A316FFF6</accession>
<dbReference type="SMART" id="SM00065">
    <property type="entry name" value="GAF"/>
    <property type="match status" value="1"/>
</dbReference>
<dbReference type="OrthoDB" id="9803176at2"/>
<dbReference type="Gene3D" id="3.30.565.10">
    <property type="entry name" value="Histidine kinase-like ATPase, C-terminal domain"/>
    <property type="match status" value="1"/>
</dbReference>
<dbReference type="InterPro" id="IPR003594">
    <property type="entry name" value="HATPase_dom"/>
</dbReference>
<dbReference type="Pfam" id="PF02518">
    <property type="entry name" value="HATPase_c"/>
    <property type="match status" value="1"/>
</dbReference>
<feature type="modified residue" description="Phosphohistidine" evidence="9">
    <location>
        <position position="732"/>
    </location>
</feature>
<dbReference type="InterPro" id="IPR004358">
    <property type="entry name" value="Sig_transdc_His_kin-like_C"/>
</dbReference>
<dbReference type="CDD" id="cd00088">
    <property type="entry name" value="HPT"/>
    <property type="match status" value="1"/>
</dbReference>
<dbReference type="InterPro" id="IPR024478">
    <property type="entry name" value="HlyB_4HB_MCP"/>
</dbReference>
<dbReference type="Gene3D" id="1.20.120.160">
    <property type="entry name" value="HPT domain"/>
    <property type="match status" value="1"/>
</dbReference>
<evidence type="ECO:0000313" key="14">
    <source>
        <dbReference type="EMBL" id="PWK46805.1"/>
    </source>
</evidence>
<organism evidence="14 15">
    <name type="scientific">Pleionea mediterranea</name>
    <dbReference type="NCBI Taxonomy" id="523701"/>
    <lineage>
        <taxon>Bacteria</taxon>
        <taxon>Pseudomonadati</taxon>
        <taxon>Pseudomonadota</taxon>
        <taxon>Gammaproteobacteria</taxon>
        <taxon>Oceanospirillales</taxon>
        <taxon>Pleioneaceae</taxon>
        <taxon>Pleionea</taxon>
    </lineage>
</organism>
<evidence type="ECO:0000313" key="15">
    <source>
        <dbReference type="Proteomes" id="UP000245790"/>
    </source>
</evidence>
<comment type="caution">
    <text evidence="14">The sequence shown here is derived from an EMBL/GenBank/DDBJ whole genome shotgun (WGS) entry which is preliminary data.</text>
</comment>
<evidence type="ECO:0000256" key="1">
    <source>
        <dbReference type="ARBA" id="ARBA00000085"/>
    </source>
</evidence>
<keyword evidence="6" id="KW-0418">Kinase</keyword>
<dbReference type="RefSeq" id="WP_109764677.1">
    <property type="nucleotide sequence ID" value="NZ_QGGU01000012.1"/>
</dbReference>
<dbReference type="PROSITE" id="PS50894">
    <property type="entry name" value="HPT"/>
    <property type="match status" value="1"/>
</dbReference>
<dbReference type="EC" id="2.7.13.3" evidence="2"/>
<evidence type="ECO:0000256" key="3">
    <source>
        <dbReference type="ARBA" id="ARBA00021495"/>
    </source>
</evidence>
<evidence type="ECO:0000256" key="6">
    <source>
        <dbReference type="ARBA" id="ARBA00022777"/>
    </source>
</evidence>
<keyword evidence="11" id="KW-1133">Transmembrane helix</keyword>
<proteinExistence type="predicted"/>
<dbReference type="InterPro" id="IPR036890">
    <property type="entry name" value="HATPase_C_sf"/>
</dbReference>
<name>A0A316FFF6_9GAMM</name>
<dbReference type="PROSITE" id="PS50113">
    <property type="entry name" value="PAC"/>
    <property type="match status" value="1"/>
</dbReference>
<reference evidence="14 15" key="1">
    <citation type="submission" date="2018-05" db="EMBL/GenBank/DDBJ databases">
        <title>Genomic Encyclopedia of Type Strains, Phase IV (KMG-IV): sequencing the most valuable type-strain genomes for metagenomic binning, comparative biology and taxonomic classification.</title>
        <authorList>
            <person name="Goeker M."/>
        </authorList>
    </citation>
    <scope>NUCLEOTIDE SEQUENCE [LARGE SCALE GENOMIC DNA]</scope>
    <source>
        <strain evidence="14 15">DSM 25350</strain>
    </source>
</reference>
<keyword evidence="7" id="KW-0902">Two-component regulatory system</keyword>
<dbReference type="EMBL" id="QGGU01000012">
    <property type="protein sequence ID" value="PWK46805.1"/>
    <property type="molecule type" value="Genomic_DNA"/>
</dbReference>
<dbReference type="InterPro" id="IPR051315">
    <property type="entry name" value="Bact_Chemotaxis_CheA"/>
</dbReference>
<evidence type="ECO:0000256" key="5">
    <source>
        <dbReference type="ARBA" id="ARBA00022679"/>
    </source>
</evidence>
<dbReference type="PANTHER" id="PTHR43395:SF1">
    <property type="entry name" value="CHEMOTAXIS PROTEIN CHEA"/>
    <property type="match status" value="1"/>
</dbReference>
<dbReference type="PANTHER" id="PTHR43395">
    <property type="entry name" value="SENSOR HISTIDINE KINASE CHEA"/>
    <property type="match status" value="1"/>
</dbReference>
<dbReference type="Gene3D" id="3.30.450.40">
    <property type="match status" value="1"/>
</dbReference>
<evidence type="ECO:0000256" key="11">
    <source>
        <dbReference type="SAM" id="Phobius"/>
    </source>
</evidence>
<keyword evidence="15" id="KW-1185">Reference proteome</keyword>
<keyword evidence="11" id="KW-0812">Transmembrane</keyword>
<gene>
    <name evidence="14" type="ORF">C8D97_11241</name>
</gene>
<evidence type="ECO:0000256" key="9">
    <source>
        <dbReference type="PROSITE-ProRule" id="PRU00110"/>
    </source>
</evidence>
<evidence type="ECO:0000259" key="12">
    <source>
        <dbReference type="PROSITE" id="PS50113"/>
    </source>
</evidence>
<evidence type="ECO:0000256" key="10">
    <source>
        <dbReference type="SAM" id="Coils"/>
    </source>
</evidence>
<comment type="catalytic activity">
    <reaction evidence="1">
        <text>ATP + protein L-histidine = ADP + protein N-phospho-L-histidine.</text>
        <dbReference type="EC" id="2.7.13.3"/>
    </reaction>
</comment>
<sequence>MFPKLDFSQKIWLGFGIIILLLSLSSMVALYNLYDISDSTTEVNESAVPVLKQSNQIQINLLKLGKLSSSGYNAVNESQISEASSSFKQGDTLFNQQYVMLTDTIGSDPSMSEDLLTAKQFYDEYTQAVERMFDAKSKLLKAQNNANEELKSLSNLIDDAGAYLLDVVWVEYGDDDKNRDLIEGIAGRIDGLIIGLFNAFEDINLSNNLDSLTNAKDDIAASINGIRVRNNSAENNIPDLKDRELWKDYQNALTELEQRVAGDNSLIDYKIEQVEQTIKAREQLDLSEAAIREVITKFDALLLQADDLFNDRQKSVIDTVDLASKSVIIAWIVLIALAWQNFNSMRKSIKKKMADLAKLNSTGEELASLMDQNRALESVLAAMHDQTGVAYGSVFLMNQDDKLEVKASYPPKQVDPDIKPAQFALGEGILGKAAERKKIKFVPNTAKDSNFIGQENMPDKALLCVPLVDKDVLIGAMNFSGNVSDVTFEDSDYEFASSIARLLVTTIKNIRMREVIEEQNRTLEQKVRERTAELRQKNKDIATMMANLHQGLFTITDGGVIHPEYSSFLEQILQTKQIANRNFMDVVFKNTNLGSDSLNQISTAVDSLLGVDEMMFDFNSHLLVSEFTMTTDEGSDKLLELDWVPIVNQDTDEIEKLMVTVRDVTELKALQMAAEEQKRELEIIGQILSVDDEKFEEFLNSSYEFIGNCRSLIEQAKNKDPSLVATLFRNMHTVKGNARTYGFSYITDSVHNVEHSYDELRKDETKEWQPELLLEELSQAEHDIKRYEKVAEEKLMQRGGSDSGIVIDHSHVRDLINEAINLNIEGCKNPVKNWVKDAFDVLAHTQAKPISGVLTSVISSVNSLADQLGKEKPVFNVNDGPYLIRKEIHNMLNNIFMHVLRNAVDHGIEDSATRRKAGKPEQGTISLDVSDKTNSLIITIQDDGRGLALSQLYASALKKNLLSDGDPKPDDQTIANLIFHSGFSTAEEVSDISGRGVGMDAVKQFLEESGGSIKISLTSGNEGDDYRQFITEIHIHKKYTLEQPEF</sequence>
<dbReference type="InterPro" id="IPR029016">
    <property type="entry name" value="GAF-like_dom_sf"/>
</dbReference>
<feature type="transmembrane region" description="Helical" evidence="11">
    <location>
        <begin position="12"/>
        <end position="34"/>
    </location>
</feature>
<dbReference type="Pfam" id="PF12729">
    <property type="entry name" value="4HB_MCP_1"/>
    <property type="match status" value="1"/>
</dbReference>
<dbReference type="SUPFAM" id="SSF55874">
    <property type="entry name" value="ATPase domain of HSP90 chaperone/DNA topoisomerase II/histidine kinase"/>
    <property type="match status" value="1"/>
</dbReference>
<dbReference type="PRINTS" id="PR00344">
    <property type="entry name" value="BCTRLSENSOR"/>
</dbReference>
<evidence type="ECO:0000256" key="7">
    <source>
        <dbReference type="ARBA" id="ARBA00023012"/>
    </source>
</evidence>
<dbReference type="Pfam" id="PF13185">
    <property type="entry name" value="GAF_2"/>
    <property type="match status" value="1"/>
</dbReference>
<evidence type="ECO:0000256" key="2">
    <source>
        <dbReference type="ARBA" id="ARBA00012438"/>
    </source>
</evidence>
<dbReference type="Pfam" id="PF01627">
    <property type="entry name" value="Hpt"/>
    <property type="match status" value="1"/>
</dbReference>
<dbReference type="AlphaFoldDB" id="A0A316FFF6"/>
<keyword evidence="10" id="KW-0175">Coiled coil</keyword>
<feature type="domain" description="PAC" evidence="12">
    <location>
        <begin position="623"/>
        <end position="676"/>
    </location>
</feature>
<feature type="domain" description="HPt" evidence="13">
    <location>
        <begin position="687"/>
        <end position="791"/>
    </location>
</feature>
<dbReference type="SMART" id="SM00387">
    <property type="entry name" value="HATPase_c"/>
    <property type="match status" value="1"/>
</dbReference>
<dbReference type="Proteomes" id="UP000245790">
    <property type="component" value="Unassembled WGS sequence"/>
</dbReference>
<dbReference type="FunFam" id="3.30.565.10:FF:000016">
    <property type="entry name" value="Chemotaxis protein CheA, putative"/>
    <property type="match status" value="1"/>
</dbReference>
<dbReference type="InterPro" id="IPR008207">
    <property type="entry name" value="Sig_transdc_His_kin_Hpt_dom"/>
</dbReference>
<dbReference type="SUPFAM" id="SSF47226">
    <property type="entry name" value="Histidine-containing phosphotransfer domain, HPT domain"/>
    <property type="match status" value="1"/>
</dbReference>
<evidence type="ECO:0000256" key="8">
    <source>
        <dbReference type="ARBA" id="ARBA00035100"/>
    </source>
</evidence>
<dbReference type="InterPro" id="IPR003018">
    <property type="entry name" value="GAF"/>
</dbReference>
<feature type="coiled-coil region" evidence="10">
    <location>
        <begin position="513"/>
        <end position="540"/>
    </location>
</feature>
<keyword evidence="5" id="KW-0808">Transferase</keyword>
<dbReference type="SUPFAM" id="SSF55781">
    <property type="entry name" value="GAF domain-like"/>
    <property type="match status" value="1"/>
</dbReference>
<dbReference type="InterPro" id="IPR036641">
    <property type="entry name" value="HPT_dom_sf"/>
</dbReference>
<comment type="function">
    <text evidence="8">Involved in the transmission of sensory signals from the chemoreceptors to the flagellar motors. CheA is autophosphorylated; it can transfer its phosphate group to either CheB or CheY.</text>
</comment>
<keyword evidence="4 9" id="KW-0597">Phosphoprotein</keyword>
<evidence type="ECO:0000256" key="4">
    <source>
        <dbReference type="ARBA" id="ARBA00022553"/>
    </source>
</evidence>
<protein>
    <recommendedName>
        <fullName evidence="3">Chemotaxis protein CheA</fullName>
        <ecNumber evidence="2">2.7.13.3</ecNumber>
    </recommendedName>
</protein>